<name>A0A7W9PJJ0_9NOCA</name>
<evidence type="ECO:0008006" key="3">
    <source>
        <dbReference type="Google" id="ProtNLM"/>
    </source>
</evidence>
<evidence type="ECO:0000313" key="1">
    <source>
        <dbReference type="EMBL" id="MBB5917334.1"/>
    </source>
</evidence>
<dbReference type="RefSeq" id="WP_040751827.1">
    <property type="nucleotide sequence ID" value="NZ_JACHIT010000002.1"/>
</dbReference>
<dbReference type="Proteomes" id="UP000540412">
    <property type="component" value="Unassembled WGS sequence"/>
</dbReference>
<gene>
    <name evidence="1" type="ORF">BJY24_006246</name>
</gene>
<sequence length="151" mass="16067">MITLVLLIVTNTLTALITGWIVRDDPPSAGPSIVTGSNPLDTDCLKDVVTADSVLAGGGVFELKILYSAACNAAWAKVTRKDGAGFGNRITVTIFRRSDPQGQTRQFADEHDVDSAYTMVIVRQDPTDRVCATGSVTNGRAETTVEPPICL</sequence>
<accession>A0A7W9PJJ0</accession>
<organism evidence="1 2">
    <name type="scientific">Nocardia transvalensis</name>
    <dbReference type="NCBI Taxonomy" id="37333"/>
    <lineage>
        <taxon>Bacteria</taxon>
        <taxon>Bacillati</taxon>
        <taxon>Actinomycetota</taxon>
        <taxon>Actinomycetes</taxon>
        <taxon>Mycobacteriales</taxon>
        <taxon>Nocardiaceae</taxon>
        <taxon>Nocardia</taxon>
    </lineage>
</organism>
<proteinExistence type="predicted"/>
<dbReference type="Pfam" id="PF10901">
    <property type="entry name" value="DUF2690"/>
    <property type="match status" value="1"/>
</dbReference>
<dbReference type="InterPro" id="IPR021224">
    <property type="entry name" value="DUF2690"/>
</dbReference>
<keyword evidence="2" id="KW-1185">Reference proteome</keyword>
<evidence type="ECO:0000313" key="2">
    <source>
        <dbReference type="Proteomes" id="UP000540412"/>
    </source>
</evidence>
<reference evidence="1 2" key="1">
    <citation type="submission" date="2020-08" db="EMBL/GenBank/DDBJ databases">
        <title>Sequencing the genomes of 1000 actinobacteria strains.</title>
        <authorList>
            <person name="Klenk H.-P."/>
        </authorList>
    </citation>
    <scope>NUCLEOTIDE SEQUENCE [LARGE SCALE GENOMIC DNA]</scope>
    <source>
        <strain evidence="1 2">DSM 43582</strain>
    </source>
</reference>
<dbReference type="EMBL" id="JACHIT010000002">
    <property type="protein sequence ID" value="MBB5917334.1"/>
    <property type="molecule type" value="Genomic_DNA"/>
</dbReference>
<dbReference type="AlphaFoldDB" id="A0A7W9PJJ0"/>
<comment type="caution">
    <text evidence="1">The sequence shown here is derived from an EMBL/GenBank/DDBJ whole genome shotgun (WGS) entry which is preliminary data.</text>
</comment>
<protein>
    <recommendedName>
        <fullName evidence="3">DUF2690 domain-containing protein</fullName>
    </recommendedName>
</protein>